<accession>A0AAU0UMY8</accession>
<dbReference type="Gene3D" id="3.40.50.410">
    <property type="entry name" value="von Willebrand factor, type A domain"/>
    <property type="match status" value="1"/>
</dbReference>
<dbReference type="InterPro" id="IPR036465">
    <property type="entry name" value="vWFA_dom_sf"/>
</dbReference>
<keyword evidence="4" id="KW-1185">Reference proteome</keyword>
<feature type="domain" description="VIT" evidence="2">
    <location>
        <begin position="1"/>
        <end position="126"/>
    </location>
</feature>
<dbReference type="Pfam" id="PF08487">
    <property type="entry name" value="VIT"/>
    <property type="match status" value="1"/>
</dbReference>
<dbReference type="SUPFAM" id="SSF53300">
    <property type="entry name" value="vWA-like"/>
    <property type="match status" value="1"/>
</dbReference>
<sequence>MVLKRENVKNELPLQAVKLEGDVSGMVGEFSVTQVYENKGNRDLEVIYTFPLPDNAVVTGFEATVGDAEIKSEIREKAEAFKVYNDAVRRGDSALLVEQYRPNIFQISLGQVQPGDKITVTLAYLQELSFVDREIRMTIPTVVAPRYIPGVPAGKRQGLGTVPPTDRVPNADFITPPIGDVDYTLDIAILIDPPKPLDEVISPSHEIEVEESEGDKVKVYLSQGHCALDRDIIIACQCTEESSAKGMVYQKDDSGYILLSFVPDLAVPQEEVGKDYIFLIDISGSMAGVKLQQAKDALNLCLRNLSDLDSFNIIAFDDQYRCFSRDGSVSFNQKSLDRASHWINNLQCLGGTEIFEPIRYALSNSAREGSHILLLTDGQVGNEKEILGYVKKQRGRNTIFTFGVDTAVNEFFINELARVAGGKPEFIFPGERIEDKVLRQFARVNSPIVEDVEIDWGELVVSDVYPDTLPRLFDMEPLLVTAKYQGKLTGDISIKGKVQGEECRTLVNLSEVSQDIRFSYLEKFWAAGKIKFLEDTLLHVNPRREDTVKQEIIDLSIDCGIGSSLTSFVAVHERKTKAKGFPETVVMPVAAPRGWGMFDDSYGEVSLDKVMCEDTSFNEVIYQCVSPSISERSVPEFDTEIYEDIERNESGIEDTLRKLALSQRADGSFIDGEDDDDLKKVGTTALAVAALVISTNKGLYKRQLRKAVKYLLKVAETAWDRKEQEHLKTYAMTLFALRSTAVYGVLANEINSVIRSKVLEVGSDYLQNMIDSEEVKYIEGEEIKVQLLPDTAYAFFSKMSLPDYDSKLCSGLAWQYIDLVKQKLPERIGS</sequence>
<dbReference type="PROSITE" id="PS51468">
    <property type="entry name" value="VIT"/>
    <property type="match status" value="1"/>
</dbReference>
<gene>
    <name evidence="3" type="ORF">MFMK1_001396</name>
</gene>
<dbReference type="KEGG" id="dbc:MFMK1_001396"/>
<protein>
    <submittedName>
        <fullName evidence="3">VWA domain-containing protein</fullName>
    </submittedName>
</protein>
<dbReference type="SMART" id="SM00609">
    <property type="entry name" value="VIT"/>
    <property type="match status" value="1"/>
</dbReference>
<dbReference type="Pfam" id="PF13768">
    <property type="entry name" value="VWA_3"/>
    <property type="match status" value="1"/>
</dbReference>
<dbReference type="AlphaFoldDB" id="A0AAU0UMY8"/>
<dbReference type="Proteomes" id="UP001329915">
    <property type="component" value="Chromosome"/>
</dbReference>
<dbReference type="PROSITE" id="PS50234">
    <property type="entry name" value="VWFA"/>
    <property type="match status" value="1"/>
</dbReference>
<dbReference type="PANTHER" id="PTHR45737:SF6">
    <property type="entry name" value="VON WILLEBRAND FACTOR A DOMAIN-CONTAINING PROTEIN 5A"/>
    <property type="match status" value="1"/>
</dbReference>
<evidence type="ECO:0000313" key="3">
    <source>
        <dbReference type="EMBL" id="WRO21586.1"/>
    </source>
</evidence>
<evidence type="ECO:0000259" key="2">
    <source>
        <dbReference type="PROSITE" id="PS51468"/>
    </source>
</evidence>
<dbReference type="InterPro" id="IPR013694">
    <property type="entry name" value="VIT"/>
</dbReference>
<organism evidence="3 4">
    <name type="scientific">Metallumcola ferriviriculae</name>
    <dbReference type="NCBI Taxonomy" id="3039180"/>
    <lineage>
        <taxon>Bacteria</taxon>
        <taxon>Bacillati</taxon>
        <taxon>Bacillota</taxon>
        <taxon>Clostridia</taxon>
        <taxon>Neomoorellales</taxon>
        <taxon>Desulfitibacteraceae</taxon>
        <taxon>Metallumcola</taxon>
    </lineage>
</organism>
<evidence type="ECO:0000259" key="1">
    <source>
        <dbReference type="PROSITE" id="PS50234"/>
    </source>
</evidence>
<feature type="domain" description="VWFA" evidence="1">
    <location>
        <begin position="275"/>
        <end position="452"/>
    </location>
</feature>
<reference evidence="3 4" key="1">
    <citation type="submission" date="2023-04" db="EMBL/GenBank/DDBJ databases">
        <authorList>
            <person name="Hsu D."/>
        </authorList>
    </citation>
    <scope>NUCLEOTIDE SEQUENCE [LARGE SCALE GENOMIC DNA]</scope>
    <source>
        <strain evidence="3 4">MK1</strain>
    </source>
</reference>
<evidence type="ECO:0000313" key="4">
    <source>
        <dbReference type="Proteomes" id="UP001329915"/>
    </source>
</evidence>
<dbReference type="PANTHER" id="PTHR45737">
    <property type="entry name" value="VON WILLEBRAND FACTOR A DOMAIN-CONTAINING PROTEIN 5A"/>
    <property type="match status" value="1"/>
</dbReference>
<dbReference type="EMBL" id="CP121694">
    <property type="protein sequence ID" value="WRO21586.1"/>
    <property type="molecule type" value="Genomic_DNA"/>
</dbReference>
<dbReference type="SMART" id="SM00327">
    <property type="entry name" value="VWA"/>
    <property type="match status" value="1"/>
</dbReference>
<name>A0AAU0UMY8_9FIRM</name>
<dbReference type="RefSeq" id="WP_366924422.1">
    <property type="nucleotide sequence ID" value="NZ_CP121694.1"/>
</dbReference>
<dbReference type="InterPro" id="IPR002035">
    <property type="entry name" value="VWF_A"/>
</dbReference>
<proteinExistence type="predicted"/>